<sequence>MSIDAHLATLERKHGELDEELRTVQAQPSAHNERIVAIKRRKLRIKDEINRLRASVTQH</sequence>
<accession>A0A1C1Z0Z1</accession>
<dbReference type="AlphaFoldDB" id="A0A1C1Z0Z1"/>
<name>A0A1C1Z0Z1_9HYPH</name>
<dbReference type="EMBL" id="LQZT01000001">
    <property type="protein sequence ID" value="OCW59347.1"/>
    <property type="molecule type" value="Genomic_DNA"/>
</dbReference>
<dbReference type="Gene3D" id="6.10.280.50">
    <property type="match status" value="1"/>
</dbReference>
<reference evidence="1 2" key="1">
    <citation type="submission" date="2015-12" db="EMBL/GenBank/DDBJ databases">
        <authorList>
            <person name="Shamseldin A."/>
            <person name="Moawad H."/>
            <person name="Abd El-Rahim W.M."/>
            <person name="Sadowsky M.J."/>
        </authorList>
    </citation>
    <scope>NUCLEOTIDE SEQUENCE [LARGE SCALE GENOMIC DNA]</scope>
    <source>
        <strain evidence="1 2">JC234</strain>
    </source>
</reference>
<evidence type="ECO:0000313" key="1">
    <source>
        <dbReference type="EMBL" id="OCW59347.1"/>
    </source>
</evidence>
<protein>
    <recommendedName>
        <fullName evidence="3">DUF465 domain-containing protein</fullName>
    </recommendedName>
</protein>
<dbReference type="Pfam" id="PF04325">
    <property type="entry name" value="DUF465"/>
    <property type="match status" value="1"/>
</dbReference>
<gene>
    <name evidence="1" type="ORF">AWJ14_09905</name>
</gene>
<evidence type="ECO:0008006" key="3">
    <source>
        <dbReference type="Google" id="ProtNLM"/>
    </source>
</evidence>
<dbReference type="STRING" id="1480615.AWJ14_09905"/>
<organism evidence="1 2">
    <name type="scientific">Hoeflea olei</name>
    <dbReference type="NCBI Taxonomy" id="1480615"/>
    <lineage>
        <taxon>Bacteria</taxon>
        <taxon>Pseudomonadati</taxon>
        <taxon>Pseudomonadota</taxon>
        <taxon>Alphaproteobacteria</taxon>
        <taxon>Hyphomicrobiales</taxon>
        <taxon>Rhizobiaceae</taxon>
        <taxon>Hoeflea</taxon>
    </lineage>
</organism>
<dbReference type="InterPro" id="IPR038444">
    <property type="entry name" value="DUF465_sf"/>
</dbReference>
<evidence type="ECO:0000313" key="2">
    <source>
        <dbReference type="Proteomes" id="UP000094795"/>
    </source>
</evidence>
<dbReference type="OrthoDB" id="7362854at2"/>
<dbReference type="RefSeq" id="WP_066173887.1">
    <property type="nucleotide sequence ID" value="NZ_LQZT01000001.1"/>
</dbReference>
<proteinExistence type="predicted"/>
<dbReference type="InterPro" id="IPR007420">
    <property type="entry name" value="DUF465"/>
</dbReference>
<dbReference type="Proteomes" id="UP000094795">
    <property type="component" value="Unassembled WGS sequence"/>
</dbReference>
<keyword evidence="2" id="KW-1185">Reference proteome</keyword>
<comment type="caution">
    <text evidence="1">The sequence shown here is derived from an EMBL/GenBank/DDBJ whole genome shotgun (WGS) entry which is preliminary data.</text>
</comment>